<dbReference type="GeneID" id="105156417"/>
<dbReference type="InterPro" id="IPR043502">
    <property type="entry name" value="DNA/RNA_pol_sf"/>
</dbReference>
<dbReference type="RefSeq" id="XP_011070841.1">
    <property type="nucleotide sequence ID" value="XM_011072539.1"/>
</dbReference>
<keyword evidence="1" id="KW-0645">Protease</keyword>
<feature type="domain" description="Retrotransposon Copia-like N-terminal" evidence="4">
    <location>
        <begin position="33"/>
        <end position="79"/>
    </location>
</feature>
<dbReference type="OrthoDB" id="912999at2759"/>
<dbReference type="InterPro" id="IPR054722">
    <property type="entry name" value="PolX-like_BBD"/>
</dbReference>
<dbReference type="GO" id="GO:0004190">
    <property type="term" value="F:aspartic-type endopeptidase activity"/>
    <property type="evidence" value="ECO:0007669"/>
    <property type="project" value="UniProtKB-KW"/>
</dbReference>
<evidence type="ECO:0000256" key="2">
    <source>
        <dbReference type="SAM" id="MobiDB-lite"/>
    </source>
</evidence>
<dbReference type="AlphaFoldDB" id="A0A6I9SLS7"/>
<keyword evidence="1" id="KW-0064">Aspartyl protease</keyword>
<proteinExistence type="predicted"/>
<dbReference type="InParanoid" id="A0A6I9SLS7"/>
<keyword evidence="1" id="KW-0378">Hydrolase</keyword>
<dbReference type="InterPro" id="IPR013103">
    <property type="entry name" value="RVT_2"/>
</dbReference>
<reference evidence="7" key="2">
    <citation type="submission" date="2025-08" db="UniProtKB">
        <authorList>
            <consortium name="RefSeq"/>
        </authorList>
    </citation>
    <scope>IDENTIFICATION</scope>
</reference>
<dbReference type="InterPro" id="IPR029472">
    <property type="entry name" value="Copia-like_N"/>
</dbReference>
<organism evidence="6 7">
    <name type="scientific">Sesamum indicum</name>
    <name type="common">Oriental sesame</name>
    <name type="synonym">Sesamum orientale</name>
    <dbReference type="NCBI Taxonomy" id="4182"/>
    <lineage>
        <taxon>Eukaryota</taxon>
        <taxon>Viridiplantae</taxon>
        <taxon>Streptophyta</taxon>
        <taxon>Embryophyta</taxon>
        <taxon>Tracheophyta</taxon>
        <taxon>Spermatophyta</taxon>
        <taxon>Magnoliopsida</taxon>
        <taxon>eudicotyledons</taxon>
        <taxon>Gunneridae</taxon>
        <taxon>Pentapetalae</taxon>
        <taxon>asterids</taxon>
        <taxon>lamiids</taxon>
        <taxon>Lamiales</taxon>
        <taxon>Pedaliaceae</taxon>
        <taxon>Sesamum</taxon>
    </lineage>
</organism>
<gene>
    <name evidence="7" type="primary">LOC105156417</name>
</gene>
<dbReference type="KEGG" id="sind:105156417"/>
<dbReference type="Pfam" id="PF22936">
    <property type="entry name" value="Pol_BBD"/>
    <property type="match status" value="1"/>
</dbReference>
<evidence type="ECO:0000313" key="7">
    <source>
        <dbReference type="RefSeq" id="XP_011070841.1"/>
    </source>
</evidence>
<evidence type="ECO:0000256" key="1">
    <source>
        <dbReference type="ARBA" id="ARBA00022750"/>
    </source>
</evidence>
<dbReference type="Proteomes" id="UP000504604">
    <property type="component" value="Linkage group LG1"/>
</dbReference>
<accession>A0A6I9SLS7</accession>
<evidence type="ECO:0000259" key="5">
    <source>
        <dbReference type="Pfam" id="PF22936"/>
    </source>
</evidence>
<feature type="domain" description="Retrovirus-related Pol polyprotein from transposon TNT 1-94-like beta-barrel" evidence="5">
    <location>
        <begin position="347"/>
        <end position="421"/>
    </location>
</feature>
<feature type="domain" description="Reverse transcriptase Ty1/copia-type" evidence="3">
    <location>
        <begin position="535"/>
        <end position="629"/>
    </location>
</feature>
<protein>
    <submittedName>
        <fullName evidence="7">Uncharacterized protein LOC105156417</fullName>
    </submittedName>
</protein>
<keyword evidence="6" id="KW-1185">Reference proteome</keyword>
<reference evidence="6" key="1">
    <citation type="submission" date="2024-10" db="UniProtKB">
        <authorList>
            <consortium name="RefSeq"/>
        </authorList>
    </citation>
    <scope>NUCLEOTIDE SEQUENCE [LARGE SCALE GENOMIC DNA]</scope>
    <source>
        <strain evidence="6">cv. Zhongzhi No. 13</strain>
    </source>
</reference>
<feature type="region of interest" description="Disordered" evidence="2">
    <location>
        <begin position="1"/>
        <end position="30"/>
    </location>
</feature>
<dbReference type="CDD" id="cd09272">
    <property type="entry name" value="RNase_HI_RT_Ty1"/>
    <property type="match status" value="1"/>
</dbReference>
<sequence length="907" mass="102263">MADTGRATRQSTPLGMDAGETGKQSIPEGLQLHGSDHPGMILVSTLLTKNNYLTWSYAVTRALRAKMKLGFIDDTYAKPSITDPHFEQWIRVDSMLQREIASLMQGNKSVVEYFSRLRMIWDELDVLMPVPQCTCGCTCGAFKTAADQATFTRLIQFLMGLSETFDHLRDQLLVMDPIPTVNKAYSMVLRVEKQREVSMEGAESGESMVMQVRRGGRRDYTPKYGQQKAYADKRGMHCSNCDRSEHMRDTCFKLHDTPEWYKELIEKRKKEAGAAKAFNTHTEISNSQHKAPSQEVLLQELIRLMKKDEDHGQIHDDPLRANYAQLDNFAGKSYISSGFHDNSSNFWIVDTGATNHMCAHKHMFQSFLSSSQPTLIYLPNGTTQSVTHKGTINLHPHLTLTDVLFVPQFHHNLLSVSKLCSHSNLEMKFHSSCCLLQDPVTNKVIAIGRLCKNLYVLDKSSFDPTVIAFLNSITVGPCTVPAPCDHTLWHRRLGHPSSLTLKHLPDIEPRSYREASLDTKWVAAMNKELAALDRNHTWTLVSLPPGKKAIRCRWVFKLKLNPDGSIQRYKARLVAKGYNQIEGVDYFDSFSLVAKTISVRVLLTVVVARGWPLWQLDVNNDFLHGHLDERGDSAEEVAALKDYLHSLFTIKDLDFAKYFLGLELARSSHELIISQQKYLADILADTHLLAAKPTSTPLPPGLHLTDATGSLLPDPSAYRRLVGRLLYLGFTRPDISFAVQQLSQFLQHPMSSHWDTALYVLRYLKGSSSLGLFFPSTNSLQPMTKKQATVSRSSAEAEYRAMGSAVCELLWLTYLLQALQVSFTSPVSFWCDNQAAIHITKNLVFHERMKHLDIDCHLVRDQFKLGLIQPSHLPGREQLADLFTKSTSVADFTRLFVKLGLAPQAPS</sequence>
<dbReference type="Pfam" id="PF07727">
    <property type="entry name" value="RVT_2"/>
    <property type="match status" value="1"/>
</dbReference>
<dbReference type="PANTHER" id="PTHR11439:SF465">
    <property type="entry name" value="REVERSE TRANSCRIPTASE TY1_COPIA-TYPE DOMAIN-CONTAINING PROTEIN"/>
    <property type="match status" value="1"/>
</dbReference>
<dbReference type="SUPFAM" id="SSF56672">
    <property type="entry name" value="DNA/RNA polymerases"/>
    <property type="match status" value="1"/>
</dbReference>
<evidence type="ECO:0000259" key="4">
    <source>
        <dbReference type="Pfam" id="PF14244"/>
    </source>
</evidence>
<evidence type="ECO:0000313" key="6">
    <source>
        <dbReference type="Proteomes" id="UP000504604"/>
    </source>
</evidence>
<dbReference type="PANTHER" id="PTHR11439">
    <property type="entry name" value="GAG-POL-RELATED RETROTRANSPOSON"/>
    <property type="match status" value="1"/>
</dbReference>
<dbReference type="FunCoup" id="A0A6I9SLS7">
    <property type="interactions" value="4"/>
</dbReference>
<dbReference type="Pfam" id="PF14244">
    <property type="entry name" value="Retrotran_gag_3"/>
    <property type="match status" value="1"/>
</dbReference>
<name>A0A6I9SLS7_SESIN</name>
<evidence type="ECO:0000259" key="3">
    <source>
        <dbReference type="Pfam" id="PF07727"/>
    </source>
</evidence>